<organism evidence="1 2">
    <name type="scientific">Solea senegalensis</name>
    <name type="common">Senegalese sole</name>
    <dbReference type="NCBI Taxonomy" id="28829"/>
    <lineage>
        <taxon>Eukaryota</taxon>
        <taxon>Metazoa</taxon>
        <taxon>Chordata</taxon>
        <taxon>Craniata</taxon>
        <taxon>Vertebrata</taxon>
        <taxon>Euteleostomi</taxon>
        <taxon>Actinopterygii</taxon>
        <taxon>Neopterygii</taxon>
        <taxon>Teleostei</taxon>
        <taxon>Neoteleostei</taxon>
        <taxon>Acanthomorphata</taxon>
        <taxon>Carangaria</taxon>
        <taxon>Pleuronectiformes</taxon>
        <taxon>Pleuronectoidei</taxon>
        <taxon>Soleidae</taxon>
        <taxon>Solea</taxon>
    </lineage>
</organism>
<reference evidence="1 2" key="1">
    <citation type="journal article" date="2021" name="Sci. Rep.">
        <title>Chromosome anchoring in Senegalese sole (Solea senegalensis) reveals sex-associated markers and genome rearrangements in flatfish.</title>
        <authorList>
            <person name="Guerrero-Cozar I."/>
            <person name="Gomez-Garrido J."/>
            <person name="Berbel C."/>
            <person name="Martinez-Blanch J.F."/>
            <person name="Alioto T."/>
            <person name="Claros M.G."/>
            <person name="Gagnaire P.A."/>
            <person name="Manchado M."/>
        </authorList>
    </citation>
    <scope>NUCLEOTIDE SEQUENCE [LARGE SCALE GENOMIC DNA]</scope>
    <source>
        <strain evidence="1">Sse05_10M</strain>
    </source>
</reference>
<dbReference type="GO" id="GO:0004305">
    <property type="term" value="F:ethanolamine kinase activity"/>
    <property type="evidence" value="ECO:0007669"/>
    <property type="project" value="TreeGrafter"/>
</dbReference>
<dbReference type="AlphaFoldDB" id="A0AAV6PCR8"/>
<gene>
    <name evidence="1" type="ORF">JOB18_019270</name>
</gene>
<dbReference type="GO" id="GO:0006646">
    <property type="term" value="P:phosphatidylethanolamine biosynthetic process"/>
    <property type="evidence" value="ECO:0007669"/>
    <property type="project" value="TreeGrafter"/>
</dbReference>
<name>A0AAV6PCR8_SOLSE</name>
<keyword evidence="2" id="KW-1185">Reference proteome</keyword>
<evidence type="ECO:0000313" key="1">
    <source>
        <dbReference type="EMBL" id="KAG7454040.1"/>
    </source>
</evidence>
<dbReference type="GO" id="GO:0005737">
    <property type="term" value="C:cytoplasm"/>
    <property type="evidence" value="ECO:0007669"/>
    <property type="project" value="TreeGrafter"/>
</dbReference>
<proteinExistence type="predicted"/>
<sequence>MSSFLFVLCSGNILLLKNQNKLMLIDFEYSSYNYRGFDVGNHFCEWMYDYNCDEFPYFRVNTEAFPAKTQQLHFIEHYLREFDGDFEELSEEEQTKLKQEMYLEVNRFSLASHFFWGLWSIVQAQLSTIQFGYLVSKRLFFISCQSTRQRMMMSSSLSQDYALARFDAYFQQKKKIWTV</sequence>
<dbReference type="PANTHER" id="PTHR22603:SF102">
    <property type="entry name" value="CHOLINE KINASE ALPHA"/>
    <property type="match status" value="1"/>
</dbReference>
<dbReference type="GO" id="GO:0004103">
    <property type="term" value="F:choline kinase activity"/>
    <property type="evidence" value="ECO:0007669"/>
    <property type="project" value="TreeGrafter"/>
</dbReference>
<dbReference type="Proteomes" id="UP000693946">
    <property type="component" value="Unassembled WGS sequence"/>
</dbReference>
<comment type="caution">
    <text evidence="1">The sequence shown here is derived from an EMBL/GenBank/DDBJ whole genome shotgun (WGS) entry which is preliminary data.</text>
</comment>
<evidence type="ECO:0008006" key="3">
    <source>
        <dbReference type="Google" id="ProtNLM"/>
    </source>
</evidence>
<dbReference type="Pfam" id="PF01633">
    <property type="entry name" value="Choline_kinase"/>
    <property type="match status" value="1"/>
</dbReference>
<protein>
    <recommendedName>
        <fullName evidence="3">Choline kinase alpha</fullName>
    </recommendedName>
</protein>
<dbReference type="EMBL" id="JAGKHQ010001679">
    <property type="protein sequence ID" value="KAG7454040.1"/>
    <property type="molecule type" value="Genomic_DNA"/>
</dbReference>
<accession>A0AAV6PCR8</accession>
<dbReference type="PANTHER" id="PTHR22603">
    <property type="entry name" value="CHOLINE/ETHANOALAMINE KINASE"/>
    <property type="match status" value="1"/>
</dbReference>
<evidence type="ECO:0000313" key="2">
    <source>
        <dbReference type="Proteomes" id="UP000693946"/>
    </source>
</evidence>